<dbReference type="AlphaFoldDB" id="S8DNA1"/>
<evidence type="ECO:0000256" key="1">
    <source>
        <dbReference type="SAM" id="MobiDB-lite"/>
    </source>
</evidence>
<sequence length="375" mass="41603">MLISWLKESNGRERELREHISQFLQAKKPNGSEQDDILSTTGGGDDDDLIVISADSNATAIRARAALRNRYGGIHSRCECLELLWPAKFHCPSCHQSFPTVEEHSADSCKSIAVVKSPETEDDCKLKKAKLGEGEEEEEDFTESSPPFSFQEIMTRFNVQCSVKETVNEIGLIGRGGVPEFSFGGSPYLGDPSLSLRSSRIRSRASVRTAESKEESSMRFAEGGSSSVQEGYSAADILKKPSESHRSSRLCCEASSRPLAGKAFEAVRFLKIDLLDMEAAMPEDGLRRSRSTREKRCAWRAYVKSSRSIHEMIQALIVFEDMIKSEYLRNDWWFWSSPSTAAKIGTLSALALRIYSLDAAIYYEKAHSGGSAEPG</sequence>
<evidence type="ECO:0000313" key="3">
    <source>
        <dbReference type="Proteomes" id="UP000015453"/>
    </source>
</evidence>
<dbReference type="EMBL" id="AUSU01004803">
    <property type="protein sequence ID" value="EPS64478.1"/>
    <property type="molecule type" value="Genomic_DNA"/>
</dbReference>
<feature type="region of interest" description="Disordered" evidence="1">
    <location>
        <begin position="205"/>
        <end position="225"/>
    </location>
</feature>
<keyword evidence="3" id="KW-1185">Reference proteome</keyword>
<reference evidence="2 3" key="1">
    <citation type="journal article" date="2013" name="BMC Genomics">
        <title>The miniature genome of a carnivorous plant Genlisea aurea contains a low number of genes and short non-coding sequences.</title>
        <authorList>
            <person name="Leushkin E.V."/>
            <person name="Sutormin R.A."/>
            <person name="Nabieva E.R."/>
            <person name="Penin A.A."/>
            <person name="Kondrashov A.S."/>
            <person name="Logacheva M.D."/>
        </authorList>
    </citation>
    <scope>NUCLEOTIDE SEQUENCE [LARGE SCALE GENOMIC DNA]</scope>
</reference>
<dbReference type="Proteomes" id="UP000015453">
    <property type="component" value="Unassembled WGS sequence"/>
</dbReference>
<proteinExistence type="predicted"/>
<dbReference type="OrthoDB" id="1430211at2759"/>
<gene>
    <name evidence="2" type="ORF">M569_10303</name>
</gene>
<comment type="caution">
    <text evidence="2">The sequence shown here is derived from an EMBL/GenBank/DDBJ whole genome shotgun (WGS) entry which is preliminary data.</text>
</comment>
<name>S8DNA1_9LAMI</name>
<organism evidence="2 3">
    <name type="scientific">Genlisea aurea</name>
    <dbReference type="NCBI Taxonomy" id="192259"/>
    <lineage>
        <taxon>Eukaryota</taxon>
        <taxon>Viridiplantae</taxon>
        <taxon>Streptophyta</taxon>
        <taxon>Embryophyta</taxon>
        <taxon>Tracheophyta</taxon>
        <taxon>Spermatophyta</taxon>
        <taxon>Magnoliopsida</taxon>
        <taxon>eudicotyledons</taxon>
        <taxon>Gunneridae</taxon>
        <taxon>Pentapetalae</taxon>
        <taxon>asterids</taxon>
        <taxon>lamiids</taxon>
        <taxon>Lamiales</taxon>
        <taxon>Lentibulariaceae</taxon>
        <taxon>Genlisea</taxon>
    </lineage>
</organism>
<accession>S8DNA1</accession>
<evidence type="ECO:0000313" key="2">
    <source>
        <dbReference type="EMBL" id="EPS64478.1"/>
    </source>
</evidence>
<protein>
    <submittedName>
        <fullName evidence="2">Uncharacterized protein</fullName>
    </submittedName>
</protein>
<dbReference type="PANTHER" id="PTHR47162:SF10">
    <property type="entry name" value="METHYL-CPG-BINDING DOMAIN-CONTAINING PROTEIN 9 ISOFORM X1"/>
    <property type="match status" value="1"/>
</dbReference>
<dbReference type="PANTHER" id="PTHR47162">
    <property type="entry name" value="OS02G0192300 PROTEIN"/>
    <property type="match status" value="1"/>
</dbReference>